<dbReference type="RefSeq" id="WP_009496606.1">
    <property type="nucleotide sequence ID" value="NZ_FUYJ01000001.1"/>
</dbReference>
<keyword evidence="2" id="KW-1185">Reference proteome</keyword>
<protein>
    <submittedName>
        <fullName evidence="1">Uncharacterized protein</fullName>
    </submittedName>
</protein>
<sequence>MTNWINNKGIYTVWPVAEVNKQQIKADMDALEKRLQIAEAAMAARRGLAVVEKVSGQ</sequence>
<accession>A0A1T4XJL5</accession>
<dbReference type="EMBL" id="FUYJ01000001">
    <property type="protein sequence ID" value="SKA89603.1"/>
    <property type="molecule type" value="Genomic_DNA"/>
</dbReference>
<organism evidence="1 2">
    <name type="scientific">Sporosarcina newyorkensis</name>
    <dbReference type="NCBI Taxonomy" id="759851"/>
    <lineage>
        <taxon>Bacteria</taxon>
        <taxon>Bacillati</taxon>
        <taxon>Bacillota</taxon>
        <taxon>Bacilli</taxon>
        <taxon>Bacillales</taxon>
        <taxon>Caryophanaceae</taxon>
        <taxon>Sporosarcina</taxon>
    </lineage>
</organism>
<dbReference type="Proteomes" id="UP000190042">
    <property type="component" value="Unassembled WGS sequence"/>
</dbReference>
<name>A0A1T4XJL5_9BACL</name>
<evidence type="ECO:0000313" key="2">
    <source>
        <dbReference type="Proteomes" id="UP000190042"/>
    </source>
</evidence>
<dbReference type="AlphaFoldDB" id="A0A1T4XJL5"/>
<reference evidence="2" key="1">
    <citation type="submission" date="2017-02" db="EMBL/GenBank/DDBJ databases">
        <authorList>
            <person name="Varghese N."/>
            <person name="Submissions S."/>
        </authorList>
    </citation>
    <scope>NUCLEOTIDE SEQUENCE [LARGE SCALE GENOMIC DNA]</scope>
    <source>
        <strain evidence="2">DSM 23966</strain>
    </source>
</reference>
<evidence type="ECO:0000313" key="1">
    <source>
        <dbReference type="EMBL" id="SKA89603.1"/>
    </source>
</evidence>
<proteinExistence type="predicted"/>
<gene>
    <name evidence="1" type="ORF">SAMN04244570_0860</name>
</gene>